<dbReference type="InterPro" id="IPR003598">
    <property type="entry name" value="Ig_sub2"/>
</dbReference>
<keyword evidence="8" id="KW-0393">Immunoglobulin domain</keyword>
<feature type="domain" description="Ig-like" evidence="10">
    <location>
        <begin position="4462"/>
        <end position="4534"/>
    </location>
</feature>
<dbReference type="Pfam" id="PF07679">
    <property type="entry name" value="I-set"/>
    <property type="match status" value="15"/>
</dbReference>
<feature type="domain" description="Ig-like" evidence="10">
    <location>
        <begin position="4145"/>
        <end position="4233"/>
    </location>
</feature>
<evidence type="ECO:0000259" key="11">
    <source>
        <dbReference type="PROSITE" id="PS50853"/>
    </source>
</evidence>
<dbReference type="GO" id="GO:0030016">
    <property type="term" value="C:myofibril"/>
    <property type="evidence" value="ECO:0007669"/>
    <property type="project" value="UniProtKB-SubCell"/>
</dbReference>
<dbReference type="InterPro" id="IPR003599">
    <property type="entry name" value="Ig_sub"/>
</dbReference>
<protein>
    <recommendedName>
        <fullName evidence="14">Titin</fullName>
    </recommendedName>
</protein>
<dbReference type="FunFam" id="2.60.40.10:FF:001053">
    <property type="entry name" value="Uncharacterized protein, isoform D"/>
    <property type="match status" value="1"/>
</dbReference>
<dbReference type="PANTHER" id="PTHR13817:SF171">
    <property type="entry name" value="STRETCHIN-MLCK, ISOFORM U"/>
    <property type="match status" value="1"/>
</dbReference>
<dbReference type="FunFam" id="2.60.40.10:FF:001166">
    <property type="entry name" value="Uncharacterized protein, isoform D"/>
    <property type="match status" value="1"/>
</dbReference>
<feature type="region of interest" description="Disordered" evidence="9">
    <location>
        <begin position="5319"/>
        <end position="5365"/>
    </location>
</feature>
<evidence type="ECO:0000256" key="2">
    <source>
        <dbReference type="ARBA" id="ARBA00006692"/>
    </source>
</evidence>
<keyword evidence="13" id="KW-1185">Reference proteome</keyword>
<feature type="compositionally biased region" description="Basic and acidic residues" evidence="9">
    <location>
        <begin position="908"/>
        <end position="925"/>
    </location>
</feature>
<evidence type="ECO:0000256" key="5">
    <source>
        <dbReference type="ARBA" id="ARBA00022889"/>
    </source>
</evidence>
<dbReference type="InterPro" id="IPR003961">
    <property type="entry name" value="FN3_dom"/>
</dbReference>
<feature type="non-terminal residue" evidence="12">
    <location>
        <position position="1"/>
    </location>
</feature>
<feature type="region of interest" description="Disordered" evidence="9">
    <location>
        <begin position="2908"/>
        <end position="4147"/>
    </location>
</feature>
<name>A0A6L2PV82_COPFO</name>
<feature type="domain" description="Ig-like" evidence="10">
    <location>
        <begin position="1"/>
        <end position="58"/>
    </location>
</feature>
<feature type="compositionally biased region" description="Basic and acidic residues" evidence="9">
    <location>
        <begin position="891"/>
        <end position="901"/>
    </location>
</feature>
<dbReference type="Proteomes" id="UP000502823">
    <property type="component" value="Unassembled WGS sequence"/>
</dbReference>
<accession>A0A6L2PV82</accession>
<feature type="compositionally biased region" description="Basic and acidic residues" evidence="9">
    <location>
        <begin position="2908"/>
        <end position="2923"/>
    </location>
</feature>
<feature type="domain" description="Ig-like" evidence="10">
    <location>
        <begin position="376"/>
        <end position="452"/>
    </location>
</feature>
<dbReference type="FunFam" id="2.60.40.10:FF:001452">
    <property type="entry name" value="Uncharacterized protein, isoform F"/>
    <property type="match status" value="1"/>
</dbReference>
<comment type="similarity">
    <text evidence="2">Belongs to the protein kinase superfamily. CAMK Ser/Thr protein kinase family.</text>
</comment>
<dbReference type="PROSITE" id="PS50835">
    <property type="entry name" value="IG_LIKE"/>
    <property type="match status" value="16"/>
</dbReference>
<dbReference type="GO" id="GO:0009653">
    <property type="term" value="P:anatomical structure morphogenesis"/>
    <property type="evidence" value="ECO:0007669"/>
    <property type="project" value="UniProtKB-ARBA"/>
</dbReference>
<dbReference type="CDD" id="cd00063">
    <property type="entry name" value="FN3"/>
    <property type="match status" value="1"/>
</dbReference>
<feature type="compositionally biased region" description="Basic and acidic residues" evidence="9">
    <location>
        <begin position="4020"/>
        <end position="4047"/>
    </location>
</feature>
<keyword evidence="3" id="KW-0787">Thick filament</keyword>
<feature type="region of interest" description="Disordered" evidence="9">
    <location>
        <begin position="1106"/>
        <end position="1125"/>
    </location>
</feature>
<feature type="domain" description="Fibronectin type-III" evidence="11">
    <location>
        <begin position="4671"/>
        <end position="4763"/>
    </location>
</feature>
<dbReference type="FunFam" id="2.60.40.10:FF:000080">
    <property type="entry name" value="Myosin light chain kinase, smooth muscle"/>
    <property type="match status" value="1"/>
</dbReference>
<dbReference type="OrthoDB" id="6070751at2759"/>
<feature type="domain" description="Ig-like" evidence="10">
    <location>
        <begin position="4890"/>
        <end position="5071"/>
    </location>
</feature>
<feature type="region of interest" description="Disordered" evidence="9">
    <location>
        <begin position="740"/>
        <end position="785"/>
    </location>
</feature>
<dbReference type="InterPro" id="IPR013783">
    <property type="entry name" value="Ig-like_fold"/>
</dbReference>
<evidence type="ECO:0000313" key="13">
    <source>
        <dbReference type="Proteomes" id="UP000502823"/>
    </source>
</evidence>
<feature type="compositionally biased region" description="Basic and acidic residues" evidence="9">
    <location>
        <begin position="3730"/>
        <end position="4012"/>
    </location>
</feature>
<dbReference type="SMART" id="SM00409">
    <property type="entry name" value="IG"/>
    <property type="match status" value="15"/>
</dbReference>
<dbReference type="InterPro" id="IPR013098">
    <property type="entry name" value="Ig_I-set"/>
</dbReference>
<feature type="compositionally biased region" description="Basic and acidic residues" evidence="9">
    <location>
        <begin position="4117"/>
        <end position="4140"/>
    </location>
</feature>
<feature type="compositionally biased region" description="Basic and acidic residues" evidence="9">
    <location>
        <begin position="2981"/>
        <end position="3040"/>
    </location>
</feature>
<dbReference type="InterPro" id="IPR036179">
    <property type="entry name" value="Ig-like_dom_sf"/>
</dbReference>
<feature type="compositionally biased region" description="Basic and acidic residues" evidence="9">
    <location>
        <begin position="3053"/>
        <end position="3720"/>
    </location>
</feature>
<feature type="domain" description="Ig-like" evidence="10">
    <location>
        <begin position="5374"/>
        <end position="5462"/>
    </location>
</feature>
<feature type="domain" description="Ig-like" evidence="10">
    <location>
        <begin position="4771"/>
        <end position="4860"/>
    </location>
</feature>
<keyword evidence="7" id="KW-0514">Muscle protein</keyword>
<feature type="domain" description="Ig-like" evidence="10">
    <location>
        <begin position="467"/>
        <end position="545"/>
    </location>
</feature>
<feature type="compositionally biased region" description="Basic and acidic residues" evidence="9">
    <location>
        <begin position="972"/>
        <end position="988"/>
    </location>
</feature>
<evidence type="ECO:0000256" key="1">
    <source>
        <dbReference type="ARBA" id="ARBA00004657"/>
    </source>
</evidence>
<dbReference type="Pfam" id="PF00041">
    <property type="entry name" value="fn3"/>
    <property type="match status" value="1"/>
</dbReference>
<dbReference type="CDD" id="cd00096">
    <property type="entry name" value="Ig"/>
    <property type="match status" value="3"/>
</dbReference>
<evidence type="ECO:0000256" key="3">
    <source>
        <dbReference type="ARBA" id="ARBA00022433"/>
    </source>
</evidence>
<evidence type="ECO:0000259" key="10">
    <source>
        <dbReference type="PROSITE" id="PS50835"/>
    </source>
</evidence>
<sequence length="5519" mass="618744">VSWHRNNEHLLEGERFHFVHEGNFFCVDVAPVMMEDGGRWTCMAEGAGGRTSCSSHLNVLVPKAYKAPEFLEELQALLTEQGTVSLECKVVGVPTPVLRWYKDGQEIKAGDVFALTANPDDPTSLGTYTCEAVNCMGKAYSSSRVHVVGKGSREGSLRPADSMKPVGPAPVFKQNLRDEKIKIGDTLTLTCQVCVPPWPQSIAWYNKEGRAEDSDRYHIMADGLGGYMIQISNAEAADEGEWKCVATSSLGARGISTCHVSMTYPKNYRKPRFLETLKAVLTDEGLVSFECKVVGFPAPQLRWFKDGEELKPGDVYQLTGTNSLGSYCCIAKNCMGQATSSAELTLEDIQNQLNEEERLQLFSTNQPPKFIVGLKSCEAKITEDFRFTVQVTISPEPSISWYRDDEQVDGTERYRVSREALGTCHLDISSLEIVDQAEWKCVATNEFGHSVTSCFLKLVIPRHFKKPRFLESLRAILSEEGAVNLECKVIGVPQPVLKWYKDGEELKPGDIHRIISGQDGTCCLGTYTCEARNCMGTVASSASLLGFEERLMKAATQHKVEHAPGHILARNPSLSTIHEERTSQMYDTPATERTSTADERAEVSFSFDGKEVSVSLYETPDLTEEEALQVVEMYADQLSEHVSEHNVVELPPLRFVKETSNTGRLLMEAIVIDVTHDAFASSAEDDLRTDADLEEFSITDDNGQQAPPLPQDEDALLEKLDAEFLERALAPTVPYDVCEEAVAPKRPPRRKTDSSQRAKPDGESKGSDTSAKGGVTPKDDEDRSEHFTDAVAYISEKDSYASARGSSGDAKAYKVASVEERRIGEPQSTKSSPPELVRNTELCTEGKDGESRGAEVEQQVAHKQAENAELSSQPGSLKKKMRSVESGLGRSFEESTEERTAGEPPGPKPERPARKGSKSRNERSIESGQGGSFEESGDDRTSSETSITAPKLERRHSQKKAASADVGSIETYMKKIQEQQNVLRRDSGEGEDEGEGKGMQVAEAKEVKRSTTKESRVSTEVQTDGSIVKKELELQQPLSMDVRDSGDTEETAGTAGKQGHLSSSSVDLPTLKAAEQVKSAAEKGQSSLLESLTRSLQDIQEGLASVEKQVQEQSTSEPGHEHLSLSLLEAPTQPTERSVDLGEEKGALGAPCEENVSCKVLENIRQPVQEFHGSLASVEQQLDVERREECMLEKTSVSLLENVAPPVQDLQRDTAAILQFAERTHEDISETREEELPEIYMQSSLKTISQSIHELQRGIAVLRQHIAYEDAGETASHVDISSILATLSHPLHELRRGLAEVQQQALLEAEEAYVGQSIMETFARPIQELQTGLEALEQQTFMEMGATPITETPSKTALQLLASPIDALQTGLSQIGQSFLIDTKPPKTLPRDMCVLESLQKTLQSLQHAVEIVPNISTLQETASTVIVHEVGELRAVTLLAEPLAEIQLCLNILEISEFKSRGQPVLATEERDTRLDMLMEPLAGLHSRLTQIEERITAGATKNLTSQSARVVTVQSLLQPIRNLKTNIAFMRGIASSEYTVRSFNLLESLEKPLKEFTESLVKIEQEAILNVTPKQTANLKSLSTAKAVVNCIEILQEAIVKINEQHTLEDQEELEIKVMSKLECLAQPLFQIKQSLVGAVQNVMLDESKEAVPESTPGNTLASIVRPLEVMQKELFVIERDLITKKETDPATKKSAETLLRPVKDLQESITAIARQASEAAPGTSGLSALESLLQPLQGLQMAIAVVAPKESSLLLLDSMKESFEALLRGVAAAEKQVLAEAMQDPRRLSVTRLGALTEPLKELQKEINLVEQKIQFESEEELASESSGIYALSGLVQPLQELQRALLLIEHFALQHDVKPLVHKAAGVLVEPILELQRGISAINQKATRHADAVEIKGFTILETLAQPLQGLQRALSVVEEQNIMILEEALIFEKASSLAAVEKVTQSLQELHRRISTIEHCFSLLSDAKRNEFAGLSDLHKIAKPLMEIHERLVQVEDHIFEAGDKPKSERTFILCLEATAKPMQDLTTELSQVEQALMREPDSRFDQDEPGRSNLPNLARPINALQGSVEVIQRLAAQETETAPVFQTLAQPLQDLQDGLAFLKGYTAVETSVERPTQKSSVNALHTLATSIEEIHSGIVHMQERAGSESLEHTVSEEDAASFLEAVAHPLKELQQNLGQVQHQILLEKTAEYPNDTFLLTFAIPVWELQRGLALIEQNALLESSEKPLTAVSMVQAIAQPVQEIYTALAQIQEQVLLEAPETPIIDRSDISILKTLANPIHELQKSLAVLEHQVALEPNEEQLSDKPGTSVLETVAQPLEELHKNLVLVEQHVLLEVGERSISEEAGLSVLETLAHPIQDLERGIAFIQHQVALEAREVEMSDKTAVSVLKTLAQPLQELQRGLLQIEEQLVMEVREEPLSEKAELSLLKTLAQPIAEIQKSIAVIEQQVIFEASVQPLPKGTGISVLKELATPLYELQQNLAQVEQQVALEAKDEFLPELSLSVFKAVAQPIHEIQRTIALIQQQDILEAGGEMSNRTSITLLQTLAQPLEELEKGIAEIQEQIALEAAEETISENSAFSVLQGLAEPIQEICRGIAVIQECATYEGGVETLSEKTNVSALQALAQPIQELLERIAVFQQQAPVEHCEALSENEDVSALMKLAQPVEELQRTLLQVEQQVALEAHAGDIQMQSVPLLRKLAQPILELQTSIALIEKQAVLECAECLSTDTRNLSLLRELAVPLQELQKGIVMIEQQQLLEGPLSDDATNISDLRTFVSSAEASQVLGAILVEEQRALESETDTLTEMTDARELESTAVSQQEPKRSVAIVQEQTALEGNISKLATETYEVHVAHLSHEMERETATVEEPEVVKEEIRSESIENISKEADIETEVMECKDMQQEETEIRKAEEKEIVSSKVSEAEGSNERGEKYETNNKEYGERECSNEITDDECNRRQPGEFELGQEKAACTTNEKDQGLDEKNDKEELQVRMKEEKKVDHKEKDVEGCENFNKERKDDALKEKLQKGDGKTEEQDEAEGNVSEGFECKKNVDEGSKTSEKETEVADEREEARCKRNDMAIAEIKEITEESEKQLERTERKTEDVDKHERTEKELKEAGFGKKDKEKDQSQKVEQEDRELTKGEKEERERKKKEEEKAERKDKEHKEEEERKRKEQEEVKRNKKELEERKADEKIKEKDGGKGKEKQETEYTKKDSEGPKTSKKETEVAESNNEREEARHKENEITTAKNEKGTEKEQLEKAERKTGEVDKDERTENELKDAGLNKKDQEEARSQNMKEEEEERDRQKKEEEEAERKNKEDKEAEVKRKEQEEVKRKKQELEERKADEKIKEKDEAKGKEKEETEYTREESEGPKTSEKETEVADEQKEAGRKKNEMVTAENKKVTEDSSDRKQLERSERKADELDKDERKEKELKEAGLDKKDQEKPQSQKVEQKDSELAKGENEERERQKKEEEEAERKNKEHKEAEVKRKEQEEVKRKKQELEEQKADEKIKEKDEAEGNEREESEYKKDYESSKTSEKETEVADEGEATRKKNEMVTADNKEITEESEKQLEGTELKTGDVVKHERTEKELKEAGLDKKDQEKDQSQKLEQKDRELTKEEKEERERKKDEEEAERKNKEHKEAEVKRKEEEAKRKKKELEERKANEGFKEKYEAKGKEKEEVEYTKKDNEEPKTKEKENEVADEREETRRKKNEVAIAENKKVTEELSDKKQLEITERKTGGLDKDEGKEKELKEDGLDKKDQEKPQSQKMEQKDSELAKGEQEERQRQKKEEEEAERKNREHKEAEVKRKEKEAKRKKQELEEQKADEKIKEKDEAKGKEKEETEYSREESEGPKTSEKETEVADEQKEAGRKKNEMVTAENKKVTEDSSGRKQLERSERKADELDKDERKEKELKEAGLDKKDQEKPQSQKVEQKDSELAKGENEERERQKKEEEEAERKNKEHKEAEVKRKEQEEVKRKKNELEEHASIEKLVEKPELETVEDGTEVNRSEKVEAEHERMVQEKAEHKEKELAESELEQTCAGSKTKKEEYKSRAERKRKTHGKMKDREEGKQDKILEEDLKSDVSRKIKEQVEPENKEDENESVKSRHAMEVVDSARGHRSGPRDARKKPTFATRLTDRTAAQGSRIKLTCSVLGSPEPVVEWLRDGLPLVGEHHFKTRCEDGLASLEVLNASPGDSGEFTCVARNLHGETSSTATLRVFAGFEPAPSPPTFTRAIKDSYRFSDDELILECRVRCHPPPKITWLKDGVPLQGSNRHQQSELADGICRLLISSPDATTDSGQYTCVAENNVWSDQISSAVQFAGRDSYATLRRSRATSRVSRDARRPHISNVLTDHAVPVGGTIALQVEVKGAPKLDVTWLRGNEPLHFLTPKMRTFEDSGVYSLVMTDVSEKEAGLYTCRASNAFGHVDTSATVGIVAPGSVRGGKPAMFVNRPDMDMAVAVGEDISVSFRVTGDPKPKVTWMKGIKDITNSQRSLKETLDDYVRLTLKRALVSDAGTYCILAKNVYGCDRAFFTVTIRQRARSLTPSLEWTSQTTADILRDVRDSIEISRMKGKVQLLFRRHIPRTATMPVPVANGYCLGNQQEEDDCTLKNSVYASYLCQGNLQDLRSSWAARNCLISEFLLYLTDYQDVPGPVAGEPVVVDSGRNWLTLSWPKSEVRGGAPVVAYRVEAWPLGGDGGARWIEMGISPTNTFDAFNLKAGTEYKFRVTPRNRYGWGESVTTTAAVAVGRKVELPEFTRILPGQLKALQGSSISLECEVRGDPVPRVQWYRDGMELDDPRFVARFDGSLTCRLTVQELRDGDSGRYMCEATNRVGRVSTFARLFVVNDPKILEADHKLKRGIQDDQEAGADMPPQFTMRLRDRRVQMTYPVRLTCQVAGCPAPEVTWSKNGDVIKEDDHHAFWSGGNFHTLEMSHTTLEDSGCYSATARNANGAVCCRCHLVVDKGIRAYVAPEFLFELDPEHCVREGGELRLSAQVEAHRDGVRLRPSRRTVMTLNHDGTVELALAGVSRRDAGVYSCTATNEVGRAETSTRVNVQVTEAPPTAELPAVIGPEIPFSKVPLFVTKPRSTEAVEGDTVIILCEVVGDPKPEVMWLRDWLKPDYYRDAPHFRRVGDGPQYRLEIPRAKLDFTGAYSVIARNCHGEAKAVISLQIYAKGKALKMRYQLRLSCYRKVQTLPVIKRELKDIRCCDGDAVTLECCVQATPAPDIRWEKGGRLLPLGGDFSAAFDGDTARLHIHQVYPEDEGEYTCVAYNELGRAVTSACLVVDVPEEKETLLSRQLSRPVGLLSAGSTPRSTPRTTPSRSKSPSEPRHRGRDGTPPRYIHGESGRHRLKAAAPKFYAVPHNRVAEEGETVRFQCAIAGHPTPWVSWDKDGVLVTPSARLTLSERDDLRILEISEVTVEDAGFYRITLENEVGRVEANARLEVIGHYGGRSRVVRAWSASPRTSPTFGRRLIGSAARVGGRLTLACDIRGSPTPASTWY</sequence>
<dbReference type="FunFam" id="2.60.40.10:FF:000612">
    <property type="entry name" value="palladin isoform X1"/>
    <property type="match status" value="1"/>
</dbReference>
<feature type="domain" description="Ig-like" evidence="10">
    <location>
        <begin position="5097"/>
        <end position="5190"/>
    </location>
</feature>
<dbReference type="PANTHER" id="PTHR13817">
    <property type="entry name" value="TITIN"/>
    <property type="match status" value="1"/>
</dbReference>
<dbReference type="FunCoup" id="A0A6L2PV82">
    <property type="interactions" value="39"/>
</dbReference>
<reference evidence="13" key="1">
    <citation type="submission" date="2020-01" db="EMBL/GenBank/DDBJ databases">
        <title>Draft genome sequence of the Termite Coptotermes fromosanus.</title>
        <authorList>
            <person name="Itakura S."/>
            <person name="Yosikawa Y."/>
            <person name="Umezawa K."/>
        </authorList>
    </citation>
    <scope>NUCLEOTIDE SEQUENCE [LARGE SCALE GENOMIC DNA]</scope>
</reference>
<evidence type="ECO:0000256" key="9">
    <source>
        <dbReference type="SAM" id="MobiDB-lite"/>
    </source>
</evidence>
<feature type="domain" description="Ig-like" evidence="10">
    <location>
        <begin position="5214"/>
        <end position="5297"/>
    </location>
</feature>
<dbReference type="FunFam" id="2.60.40.10:FF:000557">
    <property type="entry name" value="Myosin binding protein Ha"/>
    <property type="match status" value="1"/>
</dbReference>
<dbReference type="FunFam" id="2.60.40.10:FF:001894">
    <property type="entry name" value="Stretchin-Mlck, isoform V"/>
    <property type="match status" value="1"/>
</dbReference>
<dbReference type="SMART" id="SM00060">
    <property type="entry name" value="FN3"/>
    <property type="match status" value="1"/>
</dbReference>
<proteinExistence type="inferred from homology"/>
<evidence type="ECO:0000256" key="6">
    <source>
        <dbReference type="ARBA" id="ARBA00023157"/>
    </source>
</evidence>
<dbReference type="SMART" id="SM00408">
    <property type="entry name" value="IGc2"/>
    <property type="match status" value="15"/>
</dbReference>
<dbReference type="InterPro" id="IPR050964">
    <property type="entry name" value="Striated_Muscle_Regulatory"/>
</dbReference>
<dbReference type="GO" id="GO:0032982">
    <property type="term" value="C:myosin filament"/>
    <property type="evidence" value="ECO:0007669"/>
    <property type="project" value="UniProtKB-KW"/>
</dbReference>
<dbReference type="EMBL" id="BLKM01009409">
    <property type="protein sequence ID" value="GFG36511.1"/>
    <property type="molecule type" value="Genomic_DNA"/>
</dbReference>
<dbReference type="PROSITE" id="PS50853">
    <property type="entry name" value="FN3"/>
    <property type="match status" value="1"/>
</dbReference>
<feature type="compositionally biased region" description="Basic and acidic residues" evidence="9">
    <location>
        <begin position="844"/>
        <end position="855"/>
    </location>
</feature>
<dbReference type="InParanoid" id="A0A6L2PV82"/>
<dbReference type="GO" id="GO:0007155">
    <property type="term" value="P:cell adhesion"/>
    <property type="evidence" value="ECO:0007669"/>
    <property type="project" value="UniProtKB-KW"/>
</dbReference>
<gene>
    <name evidence="12" type="ORF">Cfor_11263</name>
</gene>
<dbReference type="Gene3D" id="2.60.40.10">
    <property type="entry name" value="Immunoglobulins"/>
    <property type="match status" value="17"/>
</dbReference>
<evidence type="ECO:0000256" key="4">
    <source>
        <dbReference type="ARBA" id="ARBA00022737"/>
    </source>
</evidence>
<keyword evidence="4" id="KW-0677">Repeat</keyword>
<comment type="subcellular location">
    <subcellularLocation>
        <location evidence="1">Cytoplasm</location>
        <location evidence="1">Myofibril</location>
    </subcellularLocation>
</comment>
<feature type="non-terminal residue" evidence="12">
    <location>
        <position position="5519"/>
    </location>
</feature>
<feature type="compositionally biased region" description="Basic and acidic residues" evidence="9">
    <location>
        <begin position="1003"/>
        <end position="1017"/>
    </location>
</feature>
<feature type="compositionally biased region" description="Basic and acidic residues" evidence="9">
    <location>
        <begin position="750"/>
        <end position="766"/>
    </location>
</feature>
<feature type="domain" description="Ig-like" evidence="10">
    <location>
        <begin position="5481"/>
        <end position="5519"/>
    </location>
</feature>
<feature type="compositionally biased region" description="Basic and acidic residues" evidence="9">
    <location>
        <begin position="2933"/>
        <end position="2953"/>
    </location>
</feature>
<feature type="compositionally biased region" description="Basic and acidic residues" evidence="9">
    <location>
        <begin position="5343"/>
        <end position="5365"/>
    </location>
</feature>
<evidence type="ECO:0000313" key="12">
    <source>
        <dbReference type="EMBL" id="GFG36511.1"/>
    </source>
</evidence>
<dbReference type="GO" id="GO:0030154">
    <property type="term" value="P:cell differentiation"/>
    <property type="evidence" value="ECO:0007669"/>
    <property type="project" value="UniProtKB-ARBA"/>
</dbReference>
<comment type="caution">
    <text evidence="12">The sequence shown here is derived from an EMBL/GenBank/DDBJ whole genome shotgun (WGS) entry which is preliminary data.</text>
</comment>
<dbReference type="FunFam" id="2.60.40.10:FF:000032">
    <property type="entry name" value="palladin isoform X1"/>
    <property type="match status" value="2"/>
</dbReference>
<dbReference type="SUPFAM" id="SSF49265">
    <property type="entry name" value="Fibronectin type III"/>
    <property type="match status" value="1"/>
</dbReference>
<dbReference type="CDD" id="cd20971">
    <property type="entry name" value="IgI_1_Titin-A168_like"/>
    <property type="match status" value="1"/>
</dbReference>
<dbReference type="FunFam" id="2.60.40.10:FF:000107">
    <property type="entry name" value="Myosin, light chain kinase a"/>
    <property type="match status" value="1"/>
</dbReference>
<dbReference type="FunFam" id="2.60.40.10:FF:001307">
    <property type="entry name" value="Stretchin-Mlck, isoform V"/>
    <property type="match status" value="3"/>
</dbReference>
<dbReference type="InterPro" id="IPR036116">
    <property type="entry name" value="FN3_sf"/>
</dbReference>
<organism evidence="12 13">
    <name type="scientific">Coptotermes formosanus</name>
    <name type="common">Formosan subterranean termite</name>
    <dbReference type="NCBI Taxonomy" id="36987"/>
    <lineage>
        <taxon>Eukaryota</taxon>
        <taxon>Metazoa</taxon>
        <taxon>Ecdysozoa</taxon>
        <taxon>Arthropoda</taxon>
        <taxon>Hexapoda</taxon>
        <taxon>Insecta</taxon>
        <taxon>Pterygota</taxon>
        <taxon>Neoptera</taxon>
        <taxon>Polyneoptera</taxon>
        <taxon>Dictyoptera</taxon>
        <taxon>Blattodea</taxon>
        <taxon>Blattoidea</taxon>
        <taxon>Termitoidae</taxon>
        <taxon>Rhinotermitidae</taxon>
        <taxon>Coptotermes</taxon>
    </lineage>
</organism>
<keyword evidence="6" id="KW-1015">Disulfide bond</keyword>
<dbReference type="InterPro" id="IPR007110">
    <property type="entry name" value="Ig-like_dom"/>
</dbReference>
<dbReference type="SUPFAM" id="SSF48726">
    <property type="entry name" value="Immunoglobulin"/>
    <property type="match status" value="16"/>
</dbReference>
<feature type="compositionally biased region" description="Basic and acidic residues" evidence="9">
    <location>
        <begin position="4078"/>
        <end position="4110"/>
    </location>
</feature>
<feature type="domain" description="Ig-like" evidence="10">
    <location>
        <begin position="4361"/>
        <end position="4450"/>
    </location>
</feature>
<evidence type="ECO:0008006" key="14">
    <source>
        <dbReference type="Google" id="ProtNLM"/>
    </source>
</evidence>
<feature type="domain" description="Ig-like" evidence="10">
    <location>
        <begin position="271"/>
        <end position="345"/>
    </location>
</feature>
<evidence type="ECO:0000256" key="8">
    <source>
        <dbReference type="ARBA" id="ARBA00023319"/>
    </source>
</evidence>
<feature type="domain" description="Ig-like" evidence="10">
    <location>
        <begin position="170"/>
        <end position="263"/>
    </location>
</feature>
<feature type="domain" description="Ig-like" evidence="10">
    <location>
        <begin position="4245"/>
        <end position="4335"/>
    </location>
</feature>
<feature type="region of interest" description="Disordered" evidence="9">
    <location>
        <begin position="798"/>
        <end position="1070"/>
    </location>
</feature>
<keyword evidence="5" id="KW-0130">Cell adhesion</keyword>
<feature type="domain" description="Ig-like" evidence="10">
    <location>
        <begin position="62"/>
        <end position="148"/>
    </location>
</feature>
<evidence type="ECO:0000256" key="7">
    <source>
        <dbReference type="ARBA" id="ARBA00023179"/>
    </source>
</evidence>
<feature type="compositionally biased region" description="Low complexity" evidence="9">
    <location>
        <begin position="5328"/>
        <end position="5342"/>
    </location>
</feature>